<protein>
    <submittedName>
        <fullName evidence="1">Uncharacterized protein</fullName>
    </submittedName>
</protein>
<proteinExistence type="predicted"/>
<comment type="caution">
    <text evidence="1">The sequence shown here is derived from an EMBL/GenBank/DDBJ whole genome shotgun (WGS) entry which is preliminary data.</text>
</comment>
<accession>A0A3M7P3R3</accession>
<evidence type="ECO:0000313" key="1">
    <source>
        <dbReference type="EMBL" id="RMZ93751.1"/>
    </source>
</evidence>
<organism evidence="1 2">
    <name type="scientific">Brachionus plicatilis</name>
    <name type="common">Marine rotifer</name>
    <name type="synonym">Brachionus muelleri</name>
    <dbReference type="NCBI Taxonomy" id="10195"/>
    <lineage>
        <taxon>Eukaryota</taxon>
        <taxon>Metazoa</taxon>
        <taxon>Spiralia</taxon>
        <taxon>Gnathifera</taxon>
        <taxon>Rotifera</taxon>
        <taxon>Eurotatoria</taxon>
        <taxon>Monogononta</taxon>
        <taxon>Pseudotrocha</taxon>
        <taxon>Ploima</taxon>
        <taxon>Brachionidae</taxon>
        <taxon>Brachionus</taxon>
    </lineage>
</organism>
<evidence type="ECO:0000313" key="2">
    <source>
        <dbReference type="Proteomes" id="UP000276133"/>
    </source>
</evidence>
<dbReference type="AlphaFoldDB" id="A0A3M7P3R3"/>
<name>A0A3M7P3R3_BRAPC</name>
<sequence>MSIYARRLDENWKARNNGWISFLKFPKLFCHIVYWFFVPKMKNEAWCFERVFCTFQNYFHRVQFVHGN</sequence>
<reference evidence="1 2" key="1">
    <citation type="journal article" date="2018" name="Sci. Rep.">
        <title>Genomic signatures of local adaptation to the degree of environmental predictability in rotifers.</title>
        <authorList>
            <person name="Franch-Gras L."/>
            <person name="Hahn C."/>
            <person name="Garcia-Roger E.M."/>
            <person name="Carmona M.J."/>
            <person name="Serra M."/>
            <person name="Gomez A."/>
        </authorList>
    </citation>
    <scope>NUCLEOTIDE SEQUENCE [LARGE SCALE GENOMIC DNA]</scope>
    <source>
        <strain evidence="1">HYR1</strain>
    </source>
</reference>
<keyword evidence="2" id="KW-1185">Reference proteome</keyword>
<dbReference type="EMBL" id="REGN01013575">
    <property type="protein sequence ID" value="RMZ93751.1"/>
    <property type="molecule type" value="Genomic_DNA"/>
</dbReference>
<gene>
    <name evidence="1" type="ORF">BpHYR1_054181</name>
</gene>
<dbReference type="Proteomes" id="UP000276133">
    <property type="component" value="Unassembled WGS sequence"/>
</dbReference>